<comment type="caution">
    <text evidence="5">The sequence shown here is derived from an EMBL/GenBank/DDBJ whole genome shotgun (WGS) entry which is preliminary data.</text>
</comment>
<evidence type="ECO:0000256" key="1">
    <source>
        <dbReference type="SAM" id="Coils"/>
    </source>
</evidence>
<feature type="chain" id="PRO_5016917404" evidence="3">
    <location>
        <begin position="29"/>
        <end position="491"/>
    </location>
</feature>
<dbReference type="SUPFAM" id="SSF51261">
    <property type="entry name" value="Duplicated hybrid motif"/>
    <property type="match status" value="1"/>
</dbReference>
<accession>A0A368L0I2</accession>
<keyword evidence="6" id="KW-1185">Reference proteome</keyword>
<dbReference type="InterPro" id="IPR011055">
    <property type="entry name" value="Dup_hybrid_motif"/>
</dbReference>
<dbReference type="CDD" id="cd12797">
    <property type="entry name" value="M23_peptidase"/>
    <property type="match status" value="1"/>
</dbReference>
<feature type="compositionally biased region" description="Basic and acidic residues" evidence="2">
    <location>
        <begin position="271"/>
        <end position="293"/>
    </location>
</feature>
<keyword evidence="5" id="KW-0378">Hydrolase</keyword>
<dbReference type="AlphaFoldDB" id="A0A368L0I2"/>
<keyword evidence="1" id="KW-0175">Coiled coil</keyword>
<dbReference type="Proteomes" id="UP000252357">
    <property type="component" value="Unassembled WGS sequence"/>
</dbReference>
<dbReference type="EMBL" id="QPGB01000004">
    <property type="protein sequence ID" value="RCS57071.1"/>
    <property type="molecule type" value="Genomic_DNA"/>
</dbReference>
<dbReference type="Pfam" id="PF01551">
    <property type="entry name" value="Peptidase_M23"/>
    <property type="match status" value="1"/>
</dbReference>
<dbReference type="RefSeq" id="WP_114403213.1">
    <property type="nucleotide sequence ID" value="NZ_QPGB01000004.1"/>
</dbReference>
<evidence type="ECO:0000256" key="2">
    <source>
        <dbReference type="SAM" id="MobiDB-lite"/>
    </source>
</evidence>
<evidence type="ECO:0000256" key="3">
    <source>
        <dbReference type="SAM" id="SignalP"/>
    </source>
</evidence>
<dbReference type="Gene3D" id="6.10.250.3150">
    <property type="match status" value="1"/>
</dbReference>
<dbReference type="PANTHER" id="PTHR21666:SF270">
    <property type="entry name" value="MUREIN HYDROLASE ACTIVATOR ENVC"/>
    <property type="match status" value="1"/>
</dbReference>
<dbReference type="Gene3D" id="2.70.70.10">
    <property type="entry name" value="Glucose Permease (Domain IIA)"/>
    <property type="match status" value="1"/>
</dbReference>
<dbReference type="GO" id="GO:0006508">
    <property type="term" value="P:proteolysis"/>
    <property type="evidence" value="ECO:0007669"/>
    <property type="project" value="UniProtKB-KW"/>
</dbReference>
<feature type="domain" description="M23ase beta-sheet core" evidence="4">
    <location>
        <begin position="388"/>
        <end position="482"/>
    </location>
</feature>
<reference evidence="5 6" key="1">
    <citation type="journal article" date="2018" name="Int. J. Syst. Evol. Microbiol.">
        <title>Parvibium lacunae gen. nov., sp. nov., a new member of the family Alcaligenaceae isolated from a freshwater pond.</title>
        <authorList>
            <person name="Chen W.M."/>
            <person name="Xie P.B."/>
            <person name="Hsu M.Y."/>
            <person name="Sheu S.Y."/>
        </authorList>
    </citation>
    <scope>NUCLEOTIDE SEQUENCE [LARGE SCALE GENOMIC DNA]</scope>
    <source>
        <strain evidence="5 6">KMB9</strain>
    </source>
</reference>
<gene>
    <name evidence="5" type="ORF">DU000_09705</name>
</gene>
<feature type="compositionally biased region" description="Basic and acidic residues" evidence="2">
    <location>
        <begin position="301"/>
        <end position="318"/>
    </location>
</feature>
<protein>
    <submittedName>
        <fullName evidence="5">Protease</fullName>
    </submittedName>
</protein>
<evidence type="ECO:0000313" key="5">
    <source>
        <dbReference type="EMBL" id="RCS57071.1"/>
    </source>
</evidence>
<proteinExistence type="predicted"/>
<dbReference type="OrthoDB" id="9784703at2"/>
<evidence type="ECO:0000313" key="6">
    <source>
        <dbReference type="Proteomes" id="UP000252357"/>
    </source>
</evidence>
<name>A0A368L0I2_9BURK</name>
<evidence type="ECO:0000259" key="4">
    <source>
        <dbReference type="Pfam" id="PF01551"/>
    </source>
</evidence>
<keyword evidence="5" id="KW-0645">Protease</keyword>
<keyword evidence="3" id="KW-0732">Signal</keyword>
<feature type="region of interest" description="Disordered" evidence="2">
    <location>
        <begin position="271"/>
        <end position="345"/>
    </location>
</feature>
<feature type="coiled-coil region" evidence="1">
    <location>
        <begin position="50"/>
        <end position="119"/>
    </location>
</feature>
<dbReference type="InterPro" id="IPR016047">
    <property type="entry name" value="M23ase_b-sheet_dom"/>
</dbReference>
<organism evidence="5 6">
    <name type="scientific">Parvibium lacunae</name>
    <dbReference type="NCBI Taxonomy" id="1888893"/>
    <lineage>
        <taxon>Bacteria</taxon>
        <taxon>Pseudomonadati</taxon>
        <taxon>Pseudomonadota</taxon>
        <taxon>Betaproteobacteria</taxon>
        <taxon>Burkholderiales</taxon>
        <taxon>Alcaligenaceae</taxon>
        <taxon>Parvibium</taxon>
    </lineage>
</organism>
<dbReference type="PANTHER" id="PTHR21666">
    <property type="entry name" value="PEPTIDASE-RELATED"/>
    <property type="match status" value="1"/>
</dbReference>
<sequence length="491" mass="54047">MRIPGVLVMARTLALLVAGVGSMSAGLAQPGGASNTTKAAPPTQPLQVQRAQTREQQQALQEKLQTMKQALARSEADRNEVADALAQSERAISTANRKLRQLSQQVARSESALAQTQAEQRVTQARLQTQQQRLAELLKRQYINGSPDQMRSLFNGDNPNRIQRELQYLSYVSKANATEIQAMRGDLLQLQQLAQNIAQQLTELASLREQEETEKQTLLREQATRQRLLAELSHKISAQKREVGALQRDEARLSRLIDNLGKLLAEQAEKERQARLRERQKERDAAREKERQARSPAAVAEKADKGSDKGSDKARDKTASNSEPSRHRQLAAETPSGPSSGPVYDAVAEGGGIDFEQLKGRLKLPVRGELIGRFGTARSQIGSQGGTTWKGLFIRTPAGADIRAIANGRVVFAEWLRGFGNLLIIDHGNQYLSIYGNNESLYKQPGERVKGGETIASAGNSGGNPETGLYFELRHRGQPFDPMKWAASRAP</sequence>
<dbReference type="FunFam" id="2.70.70.10:FF:000003">
    <property type="entry name" value="Murein hydrolase activator EnvC"/>
    <property type="match status" value="1"/>
</dbReference>
<feature type="signal peptide" evidence="3">
    <location>
        <begin position="1"/>
        <end position="28"/>
    </location>
</feature>
<dbReference type="InterPro" id="IPR050570">
    <property type="entry name" value="Cell_wall_metabolism_enzyme"/>
</dbReference>
<dbReference type="GO" id="GO:0004222">
    <property type="term" value="F:metalloendopeptidase activity"/>
    <property type="evidence" value="ECO:0007669"/>
    <property type="project" value="TreeGrafter"/>
</dbReference>